<keyword evidence="2" id="KW-1185">Reference proteome</keyword>
<evidence type="ECO:0000313" key="1">
    <source>
        <dbReference type="EMBL" id="MDM9631499.1"/>
    </source>
</evidence>
<protein>
    <submittedName>
        <fullName evidence="1">Uncharacterized protein</fullName>
    </submittedName>
</protein>
<name>A0ABT7WF06_9FLAO</name>
<reference evidence="1" key="1">
    <citation type="submission" date="2023-06" db="EMBL/GenBank/DDBJ databases">
        <title>Robiginitalea aurantiacus sp. nov. and Algoriphagus sediminis sp. nov., isolated from coastal sediment.</title>
        <authorList>
            <person name="Zhou Z.Y."/>
            <person name="An J."/>
            <person name="Jia Y.W."/>
            <person name="Du Z.J."/>
        </authorList>
    </citation>
    <scope>NUCLEOTIDE SEQUENCE</scope>
    <source>
        <strain evidence="1">M39</strain>
    </source>
</reference>
<organism evidence="1 2">
    <name type="scientific">Robiginitalea aurantiaca</name>
    <dbReference type="NCBI Taxonomy" id="3056915"/>
    <lineage>
        <taxon>Bacteria</taxon>
        <taxon>Pseudomonadati</taxon>
        <taxon>Bacteroidota</taxon>
        <taxon>Flavobacteriia</taxon>
        <taxon>Flavobacteriales</taxon>
        <taxon>Flavobacteriaceae</taxon>
        <taxon>Robiginitalea</taxon>
    </lineage>
</organism>
<dbReference type="Proteomes" id="UP001174839">
    <property type="component" value="Unassembled WGS sequence"/>
</dbReference>
<proteinExistence type="predicted"/>
<sequence length="373" mass="43795">MRINLLLIAGICILTSACRNQKNDSQASFESKKSENQFDLPDSLSTRRISFVLNLKKAVAESSWSDFGTKNNEGTLIYFDSDWSEVFFPDSHMNKKLHNFEKHSDNYWLTGRTDSVPYHMEVMISFNEADSSEFFFKNPVEQYSSVEEIGKYIPSVESTEMWATMVVHEMFHHFQYNNENFGDYAESVIGKLPFDVRNLVALCQEDEQFLTMIQFENKILMKAISEENKDNRDSLISSYLNRREKRITKYGSEYPHLEPVENYYIIQEGSARYIEYQSMFILKSYFNNSEAPAILKDPKFISYSEFEEIDLENDAFNYLVYAGPTDYHYTLGFNLMRLLDELKIEYKEDLLNNPIKGLHQYLEDYINTMPNQS</sequence>
<dbReference type="PROSITE" id="PS51257">
    <property type="entry name" value="PROKAR_LIPOPROTEIN"/>
    <property type="match status" value="1"/>
</dbReference>
<dbReference type="RefSeq" id="WP_289724854.1">
    <property type="nucleotide sequence ID" value="NZ_JAUDUY010000003.1"/>
</dbReference>
<dbReference type="EMBL" id="JAUDUY010000003">
    <property type="protein sequence ID" value="MDM9631499.1"/>
    <property type="molecule type" value="Genomic_DNA"/>
</dbReference>
<accession>A0ABT7WF06</accession>
<evidence type="ECO:0000313" key="2">
    <source>
        <dbReference type="Proteomes" id="UP001174839"/>
    </source>
</evidence>
<gene>
    <name evidence="1" type="ORF">QU605_08450</name>
</gene>
<comment type="caution">
    <text evidence="1">The sequence shown here is derived from an EMBL/GenBank/DDBJ whole genome shotgun (WGS) entry which is preliminary data.</text>
</comment>